<name>A0A3A8EQ42_9GAMM</name>
<organism evidence="2 3">
    <name type="scientific">Acinetobacter tianfuensis</name>
    <dbReference type="NCBI Taxonomy" id="2419603"/>
    <lineage>
        <taxon>Bacteria</taxon>
        <taxon>Pseudomonadati</taxon>
        <taxon>Pseudomonadota</taxon>
        <taxon>Gammaproteobacteria</taxon>
        <taxon>Moraxellales</taxon>
        <taxon>Moraxellaceae</taxon>
        <taxon>Acinetobacter</taxon>
    </lineage>
</organism>
<dbReference type="Proteomes" id="UP000282388">
    <property type="component" value="Unassembled WGS sequence"/>
</dbReference>
<protein>
    <submittedName>
        <fullName evidence="2">Enhanced serine sensitivity protein SseB</fullName>
    </submittedName>
</protein>
<feature type="domain" description="SseB protein N-terminal" evidence="1">
    <location>
        <begin position="13"/>
        <end position="110"/>
    </location>
</feature>
<sequence length="119" mass="13451">MTEQFLDMLFKIAAENPEATPAFLKQLLASDIYCLGLEQTQGRIQFRMLETEQGEQAIAFFLSEKMIIDDLGDEPFIQLAARKLFSMTQGATLVLNPTSEFSKEFSAQEVSFLLNTEMV</sequence>
<evidence type="ECO:0000313" key="2">
    <source>
        <dbReference type="EMBL" id="RKG32094.1"/>
    </source>
</evidence>
<proteinExistence type="predicted"/>
<accession>A0A3A8EQ42</accession>
<gene>
    <name evidence="2" type="ORF">D7V32_06745</name>
</gene>
<reference evidence="2 3" key="1">
    <citation type="submission" date="2018-09" db="EMBL/GenBank/DDBJ databases">
        <title>The draft genome of Acinetobacter spp. strains.</title>
        <authorList>
            <person name="Qin J."/>
            <person name="Feng Y."/>
            <person name="Zong Z."/>
        </authorList>
    </citation>
    <scope>NUCLEOTIDE SEQUENCE [LARGE SCALE GENOMIC DNA]</scope>
    <source>
        <strain evidence="2 3">WCHAc060012</strain>
    </source>
</reference>
<evidence type="ECO:0000313" key="3">
    <source>
        <dbReference type="Proteomes" id="UP000282388"/>
    </source>
</evidence>
<evidence type="ECO:0000259" key="1">
    <source>
        <dbReference type="Pfam" id="PF07179"/>
    </source>
</evidence>
<comment type="caution">
    <text evidence="2">The sequence shown here is derived from an EMBL/GenBank/DDBJ whole genome shotgun (WGS) entry which is preliminary data.</text>
</comment>
<dbReference type="RefSeq" id="WP_120402124.1">
    <property type="nucleotide sequence ID" value="NZ_RAXV01000011.1"/>
</dbReference>
<dbReference type="Pfam" id="PF07179">
    <property type="entry name" value="SseB"/>
    <property type="match status" value="1"/>
</dbReference>
<dbReference type="OrthoDB" id="5622177at2"/>
<keyword evidence="3" id="KW-1185">Reference proteome</keyword>
<dbReference type="AlphaFoldDB" id="A0A3A8EQ42"/>
<dbReference type="EMBL" id="RAXV01000011">
    <property type="protein sequence ID" value="RKG32094.1"/>
    <property type="molecule type" value="Genomic_DNA"/>
</dbReference>
<dbReference type="InterPro" id="IPR009839">
    <property type="entry name" value="SseB_N"/>
</dbReference>